<dbReference type="EMBL" id="BOOI01000012">
    <property type="protein sequence ID" value="GIH83224.1"/>
    <property type="molecule type" value="Genomic_DNA"/>
</dbReference>
<reference evidence="1" key="1">
    <citation type="submission" date="2021-01" db="EMBL/GenBank/DDBJ databases">
        <title>Whole genome shotgun sequence of Planobispora rosea NBRC 15558.</title>
        <authorList>
            <person name="Komaki H."/>
            <person name="Tamura T."/>
        </authorList>
    </citation>
    <scope>NUCLEOTIDE SEQUENCE</scope>
    <source>
        <strain evidence="1">NBRC 15558</strain>
    </source>
</reference>
<dbReference type="RefSeq" id="WP_068924407.1">
    <property type="nucleotide sequence ID" value="NZ_BMQP01000013.1"/>
</dbReference>
<dbReference type="AlphaFoldDB" id="A0A8J3WAW2"/>
<gene>
    <name evidence="1" type="ORF">Pro02_16320</name>
</gene>
<accession>A0A8J3WAW2</accession>
<sequence length="154" mass="16856">MARLHLRLGLDPARPDAPVVALVADRDGTPGERALDRLGGYCHEWDDALYLLQTDGWAERTLLEDDCLVVDVVVYPVALRHGAPDVDVTAFPCRSALDPRAVRVLRAQAVVDPQLYARAVPETAVFIAAPERTLDDVLACAEDRPMVLAPPPER</sequence>
<evidence type="ECO:0000313" key="1">
    <source>
        <dbReference type="EMBL" id="GIH83224.1"/>
    </source>
</evidence>
<proteinExistence type="predicted"/>
<organism evidence="1 2">
    <name type="scientific">Planobispora rosea</name>
    <dbReference type="NCBI Taxonomy" id="35762"/>
    <lineage>
        <taxon>Bacteria</taxon>
        <taxon>Bacillati</taxon>
        <taxon>Actinomycetota</taxon>
        <taxon>Actinomycetes</taxon>
        <taxon>Streptosporangiales</taxon>
        <taxon>Streptosporangiaceae</taxon>
        <taxon>Planobispora</taxon>
    </lineage>
</organism>
<evidence type="ECO:0000313" key="2">
    <source>
        <dbReference type="Proteomes" id="UP000655044"/>
    </source>
</evidence>
<keyword evidence="2" id="KW-1185">Reference proteome</keyword>
<dbReference type="Proteomes" id="UP000655044">
    <property type="component" value="Unassembled WGS sequence"/>
</dbReference>
<name>A0A8J3WAW2_PLARO</name>
<comment type="caution">
    <text evidence="1">The sequence shown here is derived from an EMBL/GenBank/DDBJ whole genome shotgun (WGS) entry which is preliminary data.</text>
</comment>
<dbReference type="OrthoDB" id="3532784at2"/>
<protein>
    <submittedName>
        <fullName evidence="1">Uncharacterized protein</fullName>
    </submittedName>
</protein>